<keyword evidence="1" id="KW-0472">Membrane</keyword>
<evidence type="ECO:0000313" key="2">
    <source>
        <dbReference type="EMBL" id="CAD2214480.1"/>
    </source>
</evidence>
<dbReference type="AlphaFoldDB" id="A0A7G2C450"/>
<sequence>MHDAHQREVKAVRALRVRLETYVDKAYPTAPREEREASEDDVIDFQRWGELFRARERRRKKNPWSVVGVRCLCGVFLLVLFVRLNEVGVVLLEALGQFIDKGLLPNPVKIMYAVFTKSLSTGFVGGHFLYTTAYIAVIPTVGCILLKMLFYLFDEAEPTNREDIPAEYEERLRDIGTRQATRRALRLERFVESQRLQVQHSKKDVPLLLDAHTETEAATCQEKVDVAAAQVGV</sequence>
<dbReference type="VEuPathDB" id="TriTrypDB:ADEAN_000192700"/>
<dbReference type="EMBL" id="LR877147">
    <property type="protein sequence ID" value="CAD2214480.1"/>
    <property type="molecule type" value="Genomic_DNA"/>
</dbReference>
<accession>A0A7G2C450</accession>
<keyword evidence="1" id="KW-1133">Transmembrane helix</keyword>
<evidence type="ECO:0000313" key="3">
    <source>
        <dbReference type="Proteomes" id="UP000515908"/>
    </source>
</evidence>
<evidence type="ECO:0000256" key="1">
    <source>
        <dbReference type="SAM" id="Phobius"/>
    </source>
</evidence>
<proteinExistence type="predicted"/>
<feature type="transmembrane region" description="Helical" evidence="1">
    <location>
        <begin position="63"/>
        <end position="82"/>
    </location>
</feature>
<protein>
    <recommendedName>
        <fullName evidence="4">LMBR1-like membrane protein</fullName>
    </recommendedName>
</protein>
<evidence type="ECO:0008006" key="4">
    <source>
        <dbReference type="Google" id="ProtNLM"/>
    </source>
</evidence>
<dbReference type="Proteomes" id="UP000515908">
    <property type="component" value="Chromosome 03"/>
</dbReference>
<reference evidence="2 3" key="1">
    <citation type="submission" date="2020-08" db="EMBL/GenBank/DDBJ databases">
        <authorList>
            <person name="Newling K."/>
            <person name="Davey J."/>
            <person name="Forrester S."/>
        </authorList>
    </citation>
    <scope>NUCLEOTIDE SEQUENCE [LARGE SCALE GENOMIC DNA]</scope>
    <source>
        <strain evidence="3">Crithidia deanei Carvalho (ATCC PRA-265)</strain>
    </source>
</reference>
<keyword evidence="1" id="KW-0812">Transmembrane</keyword>
<gene>
    <name evidence="2" type="ORF">ADEAN_000192700</name>
</gene>
<keyword evidence="3" id="KW-1185">Reference proteome</keyword>
<name>A0A7G2C450_9TRYP</name>
<organism evidence="2 3">
    <name type="scientific">Angomonas deanei</name>
    <dbReference type="NCBI Taxonomy" id="59799"/>
    <lineage>
        <taxon>Eukaryota</taxon>
        <taxon>Discoba</taxon>
        <taxon>Euglenozoa</taxon>
        <taxon>Kinetoplastea</taxon>
        <taxon>Metakinetoplastina</taxon>
        <taxon>Trypanosomatida</taxon>
        <taxon>Trypanosomatidae</taxon>
        <taxon>Strigomonadinae</taxon>
        <taxon>Angomonas</taxon>
    </lineage>
</organism>
<feature type="transmembrane region" description="Helical" evidence="1">
    <location>
        <begin position="128"/>
        <end position="153"/>
    </location>
</feature>